<evidence type="ECO:0000256" key="1">
    <source>
        <dbReference type="ARBA" id="ARBA00004604"/>
    </source>
</evidence>
<dbReference type="InterPro" id="IPR019186">
    <property type="entry name" value="Nucleolar_protein_12"/>
</dbReference>
<comment type="caution">
    <text evidence="7">The sequence shown here is derived from an EMBL/GenBank/DDBJ whole genome shotgun (WGS) entry which is preliminary data.</text>
</comment>
<keyword evidence="4" id="KW-0539">Nucleus</keyword>
<accession>A0AAV9H2P1</accession>
<sequence>MFAVPRVKKSALQPPPKKRKITHKIEEITFDKDARTEYLSGFRKRKQARIKEAKEIAAKKEREERIEMRKQLREERRREVEEHVQSVNQILLEAQRAGTECQEEEGGSDSDEWNGLDDVVPVAPIDMEEEYIDEDRYTTVTVEAVSVDRDGLHKPGVASGDGADDECAEKNLKQEESTENGPGKKKEWPKKKKKSFRYETKEERRITQRKEKAKKGRR</sequence>
<dbReference type="PANTHER" id="PTHR14577:SF0">
    <property type="entry name" value="NUCLEOLAR PROTEIN 12"/>
    <property type="match status" value="1"/>
</dbReference>
<reference evidence="7" key="2">
    <citation type="submission" date="2023-05" db="EMBL/GenBank/DDBJ databases">
        <authorList>
            <consortium name="Lawrence Berkeley National Laboratory"/>
            <person name="Steindorff A."/>
            <person name="Hensen N."/>
            <person name="Bonometti L."/>
            <person name="Westerberg I."/>
            <person name="Brannstrom I.O."/>
            <person name="Guillou S."/>
            <person name="Cros-Aarteil S."/>
            <person name="Calhoun S."/>
            <person name="Haridas S."/>
            <person name="Kuo A."/>
            <person name="Mondo S."/>
            <person name="Pangilinan J."/>
            <person name="Riley R."/>
            <person name="Labutti K."/>
            <person name="Andreopoulos B."/>
            <person name="Lipzen A."/>
            <person name="Chen C."/>
            <person name="Yanf M."/>
            <person name="Daum C."/>
            <person name="Ng V."/>
            <person name="Clum A."/>
            <person name="Ohm R."/>
            <person name="Martin F."/>
            <person name="Silar P."/>
            <person name="Natvig D."/>
            <person name="Lalanne C."/>
            <person name="Gautier V."/>
            <person name="Ament-Velasquez S.L."/>
            <person name="Kruys A."/>
            <person name="Hutchinson M.I."/>
            <person name="Powell A.J."/>
            <person name="Barry K."/>
            <person name="Miller A.N."/>
            <person name="Grigoriev I.V."/>
            <person name="Debuchy R."/>
            <person name="Gladieux P."/>
            <person name="Thoren M.H."/>
            <person name="Johannesson H."/>
        </authorList>
    </citation>
    <scope>NUCLEOTIDE SEQUENCE</scope>
    <source>
        <strain evidence="7">PSN243</strain>
    </source>
</reference>
<dbReference type="AlphaFoldDB" id="A0AAV9H2P1"/>
<gene>
    <name evidence="7" type="ORF">QBC34DRAFT_395045</name>
</gene>
<comment type="subcellular location">
    <subcellularLocation>
        <location evidence="1">Nucleus</location>
        <location evidence="1">Nucleolus</location>
    </subcellularLocation>
</comment>
<organism evidence="7 8">
    <name type="scientific">Podospora aff. communis PSN243</name>
    <dbReference type="NCBI Taxonomy" id="3040156"/>
    <lineage>
        <taxon>Eukaryota</taxon>
        <taxon>Fungi</taxon>
        <taxon>Dikarya</taxon>
        <taxon>Ascomycota</taxon>
        <taxon>Pezizomycotina</taxon>
        <taxon>Sordariomycetes</taxon>
        <taxon>Sordariomycetidae</taxon>
        <taxon>Sordariales</taxon>
        <taxon>Podosporaceae</taxon>
        <taxon>Podospora</taxon>
    </lineage>
</organism>
<feature type="coiled-coil region" evidence="5">
    <location>
        <begin position="43"/>
        <end position="78"/>
    </location>
</feature>
<dbReference type="GO" id="GO:0019843">
    <property type="term" value="F:rRNA binding"/>
    <property type="evidence" value="ECO:0007669"/>
    <property type="project" value="TreeGrafter"/>
</dbReference>
<proteinExistence type="inferred from homology"/>
<evidence type="ECO:0000256" key="3">
    <source>
        <dbReference type="ARBA" id="ARBA00023054"/>
    </source>
</evidence>
<dbReference type="EMBL" id="MU865919">
    <property type="protein sequence ID" value="KAK4453778.1"/>
    <property type="molecule type" value="Genomic_DNA"/>
</dbReference>
<evidence type="ECO:0000256" key="5">
    <source>
        <dbReference type="SAM" id="Coils"/>
    </source>
</evidence>
<evidence type="ECO:0000313" key="8">
    <source>
        <dbReference type="Proteomes" id="UP001321760"/>
    </source>
</evidence>
<name>A0AAV9H2P1_9PEZI</name>
<dbReference type="GO" id="GO:0005730">
    <property type="term" value="C:nucleolus"/>
    <property type="evidence" value="ECO:0007669"/>
    <property type="project" value="UniProtKB-SubCell"/>
</dbReference>
<dbReference type="PANTHER" id="PTHR14577">
    <property type="entry name" value="NUCLEOLAR PROTEIN 12"/>
    <property type="match status" value="1"/>
</dbReference>
<feature type="compositionally biased region" description="Basic and acidic residues" evidence="6">
    <location>
        <begin position="196"/>
        <end position="210"/>
    </location>
</feature>
<evidence type="ECO:0000313" key="7">
    <source>
        <dbReference type="EMBL" id="KAK4453778.1"/>
    </source>
</evidence>
<keyword evidence="8" id="KW-1185">Reference proteome</keyword>
<evidence type="ECO:0000256" key="4">
    <source>
        <dbReference type="ARBA" id="ARBA00023242"/>
    </source>
</evidence>
<evidence type="ECO:0000256" key="6">
    <source>
        <dbReference type="SAM" id="MobiDB-lite"/>
    </source>
</evidence>
<feature type="region of interest" description="Disordered" evidence="6">
    <location>
        <begin position="148"/>
        <end position="218"/>
    </location>
</feature>
<comment type="similarity">
    <text evidence="2">Belongs to the RRP17 family.</text>
</comment>
<keyword evidence="3 5" id="KW-0175">Coiled coil</keyword>
<feature type="compositionally biased region" description="Basic and acidic residues" evidence="6">
    <location>
        <begin position="168"/>
        <end position="186"/>
    </location>
</feature>
<feature type="region of interest" description="Disordered" evidence="6">
    <location>
        <begin position="96"/>
        <end position="117"/>
    </location>
</feature>
<evidence type="ECO:0000256" key="2">
    <source>
        <dbReference type="ARBA" id="ARBA00007175"/>
    </source>
</evidence>
<dbReference type="Proteomes" id="UP001321760">
    <property type="component" value="Unassembled WGS sequence"/>
</dbReference>
<dbReference type="Pfam" id="PF09805">
    <property type="entry name" value="Nop25"/>
    <property type="match status" value="1"/>
</dbReference>
<reference evidence="7" key="1">
    <citation type="journal article" date="2023" name="Mol. Phylogenet. Evol.">
        <title>Genome-scale phylogeny and comparative genomics of the fungal order Sordariales.</title>
        <authorList>
            <person name="Hensen N."/>
            <person name="Bonometti L."/>
            <person name="Westerberg I."/>
            <person name="Brannstrom I.O."/>
            <person name="Guillou S."/>
            <person name="Cros-Aarteil S."/>
            <person name="Calhoun S."/>
            <person name="Haridas S."/>
            <person name="Kuo A."/>
            <person name="Mondo S."/>
            <person name="Pangilinan J."/>
            <person name="Riley R."/>
            <person name="LaButti K."/>
            <person name="Andreopoulos B."/>
            <person name="Lipzen A."/>
            <person name="Chen C."/>
            <person name="Yan M."/>
            <person name="Daum C."/>
            <person name="Ng V."/>
            <person name="Clum A."/>
            <person name="Steindorff A."/>
            <person name="Ohm R.A."/>
            <person name="Martin F."/>
            <person name="Silar P."/>
            <person name="Natvig D.O."/>
            <person name="Lalanne C."/>
            <person name="Gautier V."/>
            <person name="Ament-Velasquez S.L."/>
            <person name="Kruys A."/>
            <person name="Hutchinson M.I."/>
            <person name="Powell A.J."/>
            <person name="Barry K."/>
            <person name="Miller A.N."/>
            <person name="Grigoriev I.V."/>
            <person name="Debuchy R."/>
            <person name="Gladieux P."/>
            <person name="Hiltunen Thoren M."/>
            <person name="Johannesson H."/>
        </authorList>
    </citation>
    <scope>NUCLEOTIDE SEQUENCE</scope>
    <source>
        <strain evidence="7">PSN243</strain>
    </source>
</reference>
<protein>
    <submittedName>
        <fullName evidence="7">Nucleolar protein 12-domain-containing protein</fullName>
    </submittedName>
</protein>
<feature type="region of interest" description="Disordered" evidence="6">
    <location>
        <begin position="1"/>
        <end position="20"/>
    </location>
</feature>
<feature type="compositionally biased region" description="Acidic residues" evidence="6">
    <location>
        <begin position="101"/>
        <end position="115"/>
    </location>
</feature>